<name>M2UFW1_COCH5</name>
<keyword evidence="2" id="KW-1185">Reference proteome</keyword>
<protein>
    <submittedName>
        <fullName evidence="1">Uncharacterized protein</fullName>
    </submittedName>
</protein>
<organism evidence="1 2">
    <name type="scientific">Cochliobolus heterostrophus (strain C5 / ATCC 48332 / race O)</name>
    <name type="common">Southern corn leaf blight fungus</name>
    <name type="synonym">Bipolaris maydis</name>
    <dbReference type="NCBI Taxonomy" id="701091"/>
    <lineage>
        <taxon>Eukaryota</taxon>
        <taxon>Fungi</taxon>
        <taxon>Dikarya</taxon>
        <taxon>Ascomycota</taxon>
        <taxon>Pezizomycotina</taxon>
        <taxon>Dothideomycetes</taxon>
        <taxon>Pleosporomycetidae</taxon>
        <taxon>Pleosporales</taxon>
        <taxon>Pleosporineae</taxon>
        <taxon>Pleosporaceae</taxon>
        <taxon>Bipolaris</taxon>
    </lineage>
</organism>
<gene>
    <name evidence="1" type="ORF">COCHEDRAFT_1051979</name>
</gene>
<evidence type="ECO:0000313" key="2">
    <source>
        <dbReference type="Proteomes" id="UP000016936"/>
    </source>
</evidence>
<feature type="non-terminal residue" evidence="1">
    <location>
        <position position="1"/>
    </location>
</feature>
<reference evidence="2" key="2">
    <citation type="journal article" date="2013" name="PLoS Genet.">
        <title>Comparative genome structure, secondary metabolite, and effector coding capacity across Cochliobolus pathogens.</title>
        <authorList>
            <person name="Condon B.J."/>
            <person name="Leng Y."/>
            <person name="Wu D."/>
            <person name="Bushley K.E."/>
            <person name="Ohm R.A."/>
            <person name="Otillar R."/>
            <person name="Martin J."/>
            <person name="Schackwitz W."/>
            <person name="Grimwood J."/>
            <person name="MohdZainudin N."/>
            <person name="Xue C."/>
            <person name="Wang R."/>
            <person name="Manning V.A."/>
            <person name="Dhillon B."/>
            <person name="Tu Z.J."/>
            <person name="Steffenson B.J."/>
            <person name="Salamov A."/>
            <person name="Sun H."/>
            <person name="Lowry S."/>
            <person name="LaButti K."/>
            <person name="Han J."/>
            <person name="Copeland A."/>
            <person name="Lindquist E."/>
            <person name="Barry K."/>
            <person name="Schmutz J."/>
            <person name="Baker S.E."/>
            <person name="Ciuffetti L.M."/>
            <person name="Grigoriev I.V."/>
            <person name="Zhong S."/>
            <person name="Turgeon B.G."/>
        </authorList>
    </citation>
    <scope>NUCLEOTIDE SEQUENCE [LARGE SCALE GENOMIC DNA]</scope>
    <source>
        <strain evidence="2">C5 / ATCC 48332 / race O</strain>
    </source>
</reference>
<dbReference type="EMBL" id="KB445584">
    <property type="protein sequence ID" value="EMD86812.1"/>
    <property type="molecule type" value="Genomic_DNA"/>
</dbReference>
<proteinExistence type="predicted"/>
<dbReference type="HOGENOM" id="CLU_115009_0_0_1"/>
<evidence type="ECO:0000313" key="1">
    <source>
        <dbReference type="EMBL" id="EMD86812.1"/>
    </source>
</evidence>
<dbReference type="Proteomes" id="UP000016936">
    <property type="component" value="Unassembled WGS sequence"/>
</dbReference>
<dbReference type="OrthoDB" id="3939900at2759"/>
<sequence length="110" mass="12283">ISQCARVAIRTYLVPPDSARKQQWCALCHRDYPASTFCSSNSPIYTRRSLIQQESEVGVIKLPPRMCCWHAGRLTRLVRNAVYVCIVGQFRAGQNAAAIATAVRSKPYSP</sequence>
<accession>M2UFW1</accession>
<dbReference type="AlphaFoldDB" id="M2UFW1"/>
<reference evidence="1 2" key="1">
    <citation type="journal article" date="2012" name="PLoS Pathog.">
        <title>Diverse lifestyles and strategies of plant pathogenesis encoded in the genomes of eighteen Dothideomycetes fungi.</title>
        <authorList>
            <person name="Ohm R.A."/>
            <person name="Feau N."/>
            <person name="Henrissat B."/>
            <person name="Schoch C.L."/>
            <person name="Horwitz B.A."/>
            <person name="Barry K.W."/>
            <person name="Condon B.J."/>
            <person name="Copeland A.C."/>
            <person name="Dhillon B."/>
            <person name="Glaser F."/>
            <person name="Hesse C.N."/>
            <person name="Kosti I."/>
            <person name="LaButti K."/>
            <person name="Lindquist E.A."/>
            <person name="Lucas S."/>
            <person name="Salamov A.A."/>
            <person name="Bradshaw R.E."/>
            <person name="Ciuffetti L."/>
            <person name="Hamelin R.C."/>
            <person name="Kema G.H.J."/>
            <person name="Lawrence C."/>
            <person name="Scott J.A."/>
            <person name="Spatafora J.W."/>
            <person name="Turgeon B.G."/>
            <person name="de Wit P.J.G.M."/>
            <person name="Zhong S."/>
            <person name="Goodwin S.B."/>
            <person name="Grigoriev I.V."/>
        </authorList>
    </citation>
    <scope>NUCLEOTIDE SEQUENCE [LARGE SCALE GENOMIC DNA]</scope>
    <source>
        <strain evidence="2">C5 / ATCC 48332 / race O</strain>
    </source>
</reference>
<feature type="non-terminal residue" evidence="1">
    <location>
        <position position="110"/>
    </location>
</feature>